<dbReference type="PROSITE" id="PS50003">
    <property type="entry name" value="PH_DOMAIN"/>
    <property type="match status" value="1"/>
</dbReference>
<dbReference type="InterPro" id="IPR018494">
    <property type="entry name" value="Oxysterol-bd_CS"/>
</dbReference>
<protein>
    <recommendedName>
        <fullName evidence="5">Oxysterol-binding protein</fullName>
    </recommendedName>
</protein>
<feature type="region of interest" description="Disordered" evidence="6">
    <location>
        <begin position="157"/>
        <end position="183"/>
    </location>
</feature>
<dbReference type="Pfam" id="PF00169">
    <property type="entry name" value="PH"/>
    <property type="match status" value="1"/>
</dbReference>
<dbReference type="PANTHER" id="PTHR10972">
    <property type="entry name" value="OXYSTEROL-BINDING PROTEIN-RELATED"/>
    <property type="match status" value="1"/>
</dbReference>
<evidence type="ECO:0000256" key="3">
    <source>
        <dbReference type="ARBA" id="ARBA00023121"/>
    </source>
</evidence>
<evidence type="ECO:0000259" key="7">
    <source>
        <dbReference type="PROSITE" id="PS50003"/>
    </source>
</evidence>
<evidence type="ECO:0000256" key="6">
    <source>
        <dbReference type="SAM" id="MobiDB-lite"/>
    </source>
</evidence>
<dbReference type="Gene3D" id="2.30.29.30">
    <property type="entry name" value="Pleckstrin-homology domain (PH domain)/Phosphotyrosine-binding domain (PTB)"/>
    <property type="match status" value="1"/>
</dbReference>
<dbReference type="InterPro" id="IPR037239">
    <property type="entry name" value="OSBP_sf"/>
</dbReference>
<sequence>MARNSFPLSNFYLNPSIDDLNLDGLTDEERLRILNVVEKEQNIVYKKGSVAMKGQKMEGQLNKFTNLVKGWQFRWFVLDPEKGTLSYYLDKEKSRSRGILSLAGAVVSPSDEDSMTFTINGVNGDIFKLRGTDAKDRQHWINLIRAVAEFHTQNVSSSNPIVNNKSKKSPSLKHSSSLSLSKSPLNLSKSINTQISPKISNTPDNPIKDELKNINDAITSVIEFHSHAMEALQTAPNRDYIISPLDEQVLLFKATSQATVNILQQCYGILQKQSSDIHGSACTSQQISTGTTIKWIEPQNTQLERSVSLTSTDSCEFNTDSTVVCNDFKSIDQYMDEETEDEIDLTNCNVEDMDSNKSIILNLLSQLKLGMDLTRVVLPTFVLEKRSLLEMYADFFNHTDIFLNIADGQTPEDRMLAVVDFYLTSFHVGRQSSVAKKPYNPILKEHFHCSYKVASSHQTLLDDEDANKSLNKEASKVENQAVTDSQEYHYLNFLAEQVSHHPPISAFYAECKSKSISMNTHIWTKSKFYGMSVGVVNVGEGVINLPLHDEEYVLTFPNAFCRSILTVPWMELGGRTYIRCPQTGYNATILFHTKPFYGNKQNYITFEVKNAEQIICRGEGYWDGQIVFNYSSPHSKNGESRVLDVASLPVTKKMVRKIEKQSEFESRKLWQHVTSALRKNDLEVATSEKYKLEEQQRKEKQQRLSSGIEWKPQFFQKHMDGWSFNPQLANVRRRRLKSVIE</sequence>
<dbReference type="InterPro" id="IPR001849">
    <property type="entry name" value="PH_domain"/>
</dbReference>
<evidence type="ECO:0000256" key="4">
    <source>
        <dbReference type="RuleBase" id="RU003844"/>
    </source>
</evidence>
<dbReference type="SUPFAM" id="SSF144000">
    <property type="entry name" value="Oxysterol-binding protein-like"/>
    <property type="match status" value="1"/>
</dbReference>
<keyword evidence="3" id="KW-0446">Lipid-binding</keyword>
<dbReference type="InterPro" id="IPR011993">
    <property type="entry name" value="PH-like_dom_sf"/>
</dbReference>
<dbReference type="PANTHER" id="PTHR10972:SF141">
    <property type="entry name" value="OXYSTEROL-BINDING PROTEIN"/>
    <property type="match status" value="1"/>
</dbReference>
<evidence type="ECO:0000256" key="5">
    <source>
        <dbReference type="RuleBase" id="RU003845"/>
    </source>
</evidence>
<evidence type="ECO:0000256" key="2">
    <source>
        <dbReference type="ARBA" id="ARBA00023055"/>
    </source>
</evidence>
<dbReference type="GeneID" id="100199117"/>
<organism evidence="8 9">
    <name type="scientific">Hydra vulgaris</name>
    <name type="common">Hydra</name>
    <name type="synonym">Hydra attenuata</name>
    <dbReference type="NCBI Taxonomy" id="6087"/>
    <lineage>
        <taxon>Eukaryota</taxon>
        <taxon>Metazoa</taxon>
        <taxon>Cnidaria</taxon>
        <taxon>Hydrozoa</taxon>
        <taxon>Hydroidolina</taxon>
        <taxon>Anthoathecata</taxon>
        <taxon>Aplanulata</taxon>
        <taxon>Hydridae</taxon>
        <taxon>Hydra</taxon>
    </lineage>
</organism>
<reference evidence="8" key="1">
    <citation type="submission" date="2025-05" db="UniProtKB">
        <authorList>
            <consortium name="RefSeq"/>
        </authorList>
    </citation>
    <scope>NUCLEOTIDE SEQUENCE [LARGE SCALE GENOMIC DNA]</scope>
</reference>
<dbReference type="SMART" id="SM00233">
    <property type="entry name" value="PH"/>
    <property type="match status" value="1"/>
</dbReference>
<proteinExistence type="inferred from homology"/>
<dbReference type="Gene3D" id="2.40.160.120">
    <property type="match status" value="1"/>
</dbReference>
<evidence type="ECO:0000256" key="1">
    <source>
        <dbReference type="ARBA" id="ARBA00022448"/>
    </source>
</evidence>
<dbReference type="PROSITE" id="PS01013">
    <property type="entry name" value="OSBP"/>
    <property type="match status" value="1"/>
</dbReference>
<dbReference type="SUPFAM" id="SSF50729">
    <property type="entry name" value="PH domain-like"/>
    <property type="match status" value="1"/>
</dbReference>
<reference evidence="9" key="2">
    <citation type="submission" date="2025-08" db="UniProtKB">
        <authorList>
            <consortium name="RefSeq"/>
        </authorList>
    </citation>
    <scope>IDENTIFICATION</scope>
</reference>
<feature type="compositionally biased region" description="Low complexity" evidence="6">
    <location>
        <begin position="172"/>
        <end position="183"/>
    </location>
</feature>
<accession>A0ABM4BF21</accession>
<dbReference type="Proteomes" id="UP001652625">
    <property type="component" value="Chromosome 02"/>
</dbReference>
<dbReference type="InterPro" id="IPR000648">
    <property type="entry name" value="Oxysterol-bd"/>
</dbReference>
<evidence type="ECO:0000313" key="8">
    <source>
        <dbReference type="Proteomes" id="UP001652625"/>
    </source>
</evidence>
<keyword evidence="8" id="KW-1185">Reference proteome</keyword>
<keyword evidence="2 5" id="KW-0445">Lipid transport</keyword>
<dbReference type="RefSeq" id="XP_065647568.1">
    <property type="nucleotide sequence ID" value="XM_065791496.1"/>
</dbReference>
<keyword evidence="1 5" id="KW-0813">Transport</keyword>
<gene>
    <name evidence="9" type="primary">LOC100199117</name>
</gene>
<dbReference type="CDD" id="cd13291">
    <property type="entry name" value="PH_ORP10_ORP11"/>
    <property type="match status" value="1"/>
</dbReference>
<dbReference type="Pfam" id="PF01237">
    <property type="entry name" value="Oxysterol_BP"/>
    <property type="match status" value="2"/>
</dbReference>
<comment type="similarity">
    <text evidence="4">Belongs to the OSBP family.</text>
</comment>
<feature type="domain" description="PH" evidence="7">
    <location>
        <begin position="54"/>
        <end position="149"/>
    </location>
</feature>
<evidence type="ECO:0000313" key="9">
    <source>
        <dbReference type="RefSeq" id="XP_065647568.1"/>
    </source>
</evidence>
<dbReference type="Gene3D" id="1.10.287.2720">
    <property type="match status" value="1"/>
</dbReference>
<dbReference type="Gene3D" id="3.30.70.3490">
    <property type="match status" value="1"/>
</dbReference>
<name>A0ABM4BF21_HYDVU</name>